<dbReference type="Pfam" id="PF01663">
    <property type="entry name" value="Phosphodiest"/>
    <property type="match status" value="1"/>
</dbReference>
<dbReference type="AlphaFoldDB" id="A0AA94WM22"/>
<evidence type="ECO:0000313" key="2">
    <source>
        <dbReference type="Proteomes" id="UP000323393"/>
    </source>
</evidence>
<dbReference type="PANTHER" id="PTHR10151">
    <property type="entry name" value="ECTONUCLEOTIDE PYROPHOSPHATASE/PHOSPHODIESTERASE"/>
    <property type="match status" value="1"/>
</dbReference>
<evidence type="ECO:0000313" key="1">
    <source>
        <dbReference type="EMBL" id="TYS57495.1"/>
    </source>
</evidence>
<dbReference type="Gene3D" id="3.40.720.10">
    <property type="entry name" value="Alkaline Phosphatase, subunit A"/>
    <property type="match status" value="1"/>
</dbReference>
<organism evidence="1 2">
    <name type="scientific">Sutcliffiella horikoshii</name>
    <dbReference type="NCBI Taxonomy" id="79883"/>
    <lineage>
        <taxon>Bacteria</taxon>
        <taxon>Bacillati</taxon>
        <taxon>Bacillota</taxon>
        <taxon>Bacilli</taxon>
        <taxon>Bacillales</taxon>
        <taxon>Bacillaceae</taxon>
        <taxon>Sutcliffiella</taxon>
    </lineage>
</organism>
<proteinExistence type="predicted"/>
<dbReference type="SUPFAM" id="SSF53649">
    <property type="entry name" value="Alkaline phosphatase-like"/>
    <property type="match status" value="1"/>
</dbReference>
<protein>
    <submittedName>
        <fullName evidence="1">Alkaline phosphatase family protein</fullName>
    </submittedName>
</protein>
<name>A0AA94WM22_9BACI</name>
<reference evidence="1 2" key="1">
    <citation type="submission" date="2019-08" db="EMBL/GenBank/DDBJ databases">
        <title>Bacillus genomes from the desert of Cuatro Cienegas, Coahuila.</title>
        <authorList>
            <person name="Olmedo-Alvarez G."/>
        </authorList>
    </citation>
    <scope>NUCLEOTIDE SEQUENCE [LARGE SCALE GENOMIC DNA]</scope>
    <source>
        <strain evidence="1 2">CH88_3T</strain>
    </source>
</reference>
<dbReference type="PANTHER" id="PTHR10151:SF120">
    <property type="entry name" value="BIS(5'-ADENOSYL)-TRIPHOSPHATASE"/>
    <property type="match status" value="1"/>
</dbReference>
<dbReference type="EMBL" id="VTEU01000007">
    <property type="protein sequence ID" value="TYS57495.1"/>
    <property type="molecule type" value="Genomic_DNA"/>
</dbReference>
<dbReference type="RefSeq" id="WP_148966554.1">
    <property type="nucleotide sequence ID" value="NZ_JBNIKZ010000007.1"/>
</dbReference>
<dbReference type="Proteomes" id="UP000323393">
    <property type="component" value="Unassembled WGS sequence"/>
</dbReference>
<dbReference type="GO" id="GO:0016787">
    <property type="term" value="F:hydrolase activity"/>
    <property type="evidence" value="ECO:0007669"/>
    <property type="project" value="UniProtKB-ARBA"/>
</dbReference>
<comment type="caution">
    <text evidence="1">The sequence shown here is derived from an EMBL/GenBank/DDBJ whole genome shotgun (WGS) entry which is preliminary data.</text>
</comment>
<accession>A0AA94WM22</accession>
<sequence>MVYIVSLQTKPIIMLVIDTLMDPPLQEAIKGDRAPALKFLLEKGKYFPDVVSPFPTMSVNVDTTILTGTYCNEHQLPGLVWFNSKEKRLVNYGSHIRELWKLGISQSLEDILFNMNGSHISKDVKTIHEEIERKGKKSASINALIYRGNSPHYYNLPKLITWLTAIKKDRPTFASAAFTYGSLKNISGSTRFQRLWQRFGFNNSFSVQELTHLIKTDQLPAFTIVYFPELDQRVHKYGRMDIQGIEKVDRYLQKLLNVYDTWEDAIHQNIWITIGDNGQAWIDSNRNKALIDLRKIFGEYDIMKLKKGVQPQNQIVLAVNERMSYVYTLDKYKLSIDELVQTVQTEERIDVIAWRRGSHIVVRAGKKEGELRFRKGGPWIDPYNQSWDIEGDLSLLNLTVKGKNIHYGDYPDALERLYSSLYSHQGDFIIVSARPGYEFIGEGSPTHVGGASHGGLHKQDSLVPLVVTGTNLQPSYLRMKEIKEWILSLIG</sequence>
<dbReference type="InterPro" id="IPR002591">
    <property type="entry name" value="Phosphodiest/P_Trfase"/>
</dbReference>
<dbReference type="InterPro" id="IPR017850">
    <property type="entry name" value="Alkaline_phosphatase_core_sf"/>
</dbReference>
<gene>
    <name evidence="1" type="ORF">FZC74_15775</name>
</gene>